<gene>
    <name evidence="3" type="ORF">SAMEA2273187_03156</name>
    <name evidence="2" type="ORF">SAMEA2273352_00769</name>
</gene>
<sequence length="36" mass="3772">MYGLSLIRLGLFIALAIIASTAIGLFTYVVVSALAE</sequence>
<dbReference type="AlphaFoldDB" id="A0A156CRU3"/>
<feature type="transmembrane region" description="Helical" evidence="1">
    <location>
        <begin position="6"/>
        <end position="31"/>
    </location>
</feature>
<reference evidence="4 5" key="1">
    <citation type="submission" date="2016-03" db="EMBL/GenBank/DDBJ databases">
        <authorList>
            <consortium name="Pathogen Informatics"/>
        </authorList>
    </citation>
    <scope>NUCLEOTIDE SEQUENCE [LARGE SCALE GENOMIC DNA]</scope>
    <source>
        <strain evidence="2">E1424</strain>
        <strain evidence="4">e1424</strain>
        <strain evidence="5">e552</strain>
        <strain evidence="3">E552</strain>
    </source>
</reference>
<dbReference type="EMBL" id="FJYW01000001">
    <property type="protein sequence ID" value="CZW73206.1"/>
    <property type="molecule type" value="Genomic_DNA"/>
</dbReference>
<comment type="caution">
    <text evidence="2">The sequence shown here is derived from an EMBL/GenBank/DDBJ whole genome shotgun (WGS) entry which is preliminary data.</text>
</comment>
<dbReference type="Proteomes" id="UP000076205">
    <property type="component" value="Unassembled WGS sequence"/>
</dbReference>
<evidence type="ECO:0000313" key="2">
    <source>
        <dbReference type="EMBL" id="CZW73206.1"/>
    </source>
</evidence>
<evidence type="ECO:0000313" key="4">
    <source>
        <dbReference type="Proteomes" id="UP000076205"/>
    </source>
</evidence>
<proteinExistence type="predicted"/>
<keyword evidence="1" id="KW-1133">Transmembrane helix</keyword>
<protein>
    <recommendedName>
        <fullName evidence="6">Two-component sensor histidine kinase</fullName>
    </recommendedName>
</protein>
<evidence type="ECO:0008006" key="6">
    <source>
        <dbReference type="Google" id="ProtNLM"/>
    </source>
</evidence>
<evidence type="ECO:0000313" key="5">
    <source>
        <dbReference type="Proteomes" id="UP000077295"/>
    </source>
</evidence>
<accession>A0A156CRU3</accession>
<name>A0A156CRU3_9ENTR</name>
<keyword evidence="1" id="KW-0812">Transmembrane</keyword>
<keyword evidence="1" id="KW-0472">Membrane</keyword>
<organism evidence="2 4">
    <name type="scientific">Enterobacter hormaechei</name>
    <dbReference type="NCBI Taxonomy" id="158836"/>
    <lineage>
        <taxon>Bacteria</taxon>
        <taxon>Pseudomonadati</taxon>
        <taxon>Pseudomonadota</taxon>
        <taxon>Gammaproteobacteria</taxon>
        <taxon>Enterobacterales</taxon>
        <taxon>Enterobacteriaceae</taxon>
        <taxon>Enterobacter</taxon>
        <taxon>Enterobacter cloacae complex</taxon>
    </lineage>
</organism>
<dbReference type="Proteomes" id="UP000077295">
    <property type="component" value="Unassembled WGS sequence"/>
</dbReference>
<evidence type="ECO:0000313" key="3">
    <source>
        <dbReference type="EMBL" id="SAE66056.1"/>
    </source>
</evidence>
<dbReference type="EMBL" id="FKEV01000011">
    <property type="protein sequence ID" value="SAE66056.1"/>
    <property type="molecule type" value="Genomic_DNA"/>
</dbReference>
<accession>A0A331Q874</accession>
<evidence type="ECO:0000256" key="1">
    <source>
        <dbReference type="SAM" id="Phobius"/>
    </source>
</evidence>